<accession>A0A8H7TS81</accession>
<gene>
    <name evidence="2" type="ORF">IM811_010602</name>
</gene>
<evidence type="ECO:0000313" key="3">
    <source>
        <dbReference type="Proteomes" id="UP000616885"/>
    </source>
</evidence>
<dbReference type="Proteomes" id="UP000616885">
    <property type="component" value="Unassembled WGS sequence"/>
</dbReference>
<feature type="compositionally biased region" description="Basic and acidic residues" evidence="1">
    <location>
        <begin position="115"/>
        <end position="124"/>
    </location>
</feature>
<feature type="region of interest" description="Disordered" evidence="1">
    <location>
        <begin position="99"/>
        <end position="124"/>
    </location>
</feature>
<evidence type="ECO:0000256" key="1">
    <source>
        <dbReference type="SAM" id="MobiDB-lite"/>
    </source>
</evidence>
<sequence>MASIEILVGCCKESIWPDQLLLMCFCELGAIVDPRSLQTASPRTLNWGEGGETSDLASLDIITGIPRILFTLSKSHLEVAICRRGQTGAHLIGECQRADRKGTTHNNVSSQHPCRNRDLEDNVA</sequence>
<dbReference type="EMBL" id="JADCTT010000003">
    <property type="protein sequence ID" value="KAF9755161.1"/>
    <property type="molecule type" value="Genomic_DNA"/>
</dbReference>
<proteinExistence type="predicted"/>
<comment type="caution">
    <text evidence="2">The sequence shown here is derived from an EMBL/GenBank/DDBJ whole genome shotgun (WGS) entry which is preliminary data.</text>
</comment>
<dbReference type="AlphaFoldDB" id="A0A8H7TS81"/>
<feature type="compositionally biased region" description="Polar residues" evidence="1">
    <location>
        <begin position="104"/>
        <end position="113"/>
    </location>
</feature>
<name>A0A8H7TS81_BIOOC</name>
<reference evidence="2" key="1">
    <citation type="submission" date="2020-10" db="EMBL/GenBank/DDBJ databases">
        <title>High-Quality Genome Resource of Clonostachys rosea strain S41 by Oxford Nanopore Long-Read Sequencing.</title>
        <authorList>
            <person name="Wang H."/>
        </authorList>
    </citation>
    <scope>NUCLEOTIDE SEQUENCE</scope>
    <source>
        <strain evidence="2">S41</strain>
    </source>
</reference>
<evidence type="ECO:0000313" key="2">
    <source>
        <dbReference type="EMBL" id="KAF9755161.1"/>
    </source>
</evidence>
<organism evidence="2 3">
    <name type="scientific">Bionectria ochroleuca</name>
    <name type="common">Gliocladium roseum</name>
    <dbReference type="NCBI Taxonomy" id="29856"/>
    <lineage>
        <taxon>Eukaryota</taxon>
        <taxon>Fungi</taxon>
        <taxon>Dikarya</taxon>
        <taxon>Ascomycota</taxon>
        <taxon>Pezizomycotina</taxon>
        <taxon>Sordariomycetes</taxon>
        <taxon>Hypocreomycetidae</taxon>
        <taxon>Hypocreales</taxon>
        <taxon>Bionectriaceae</taxon>
        <taxon>Clonostachys</taxon>
    </lineage>
</organism>
<protein>
    <submittedName>
        <fullName evidence="2">Uncharacterized protein</fullName>
    </submittedName>
</protein>